<accession>A0A0R3UMQ5</accession>
<evidence type="ECO:0000256" key="1">
    <source>
        <dbReference type="SAM" id="SignalP"/>
    </source>
</evidence>
<evidence type="ECO:0000313" key="3">
    <source>
        <dbReference type="Proteomes" id="UP000267029"/>
    </source>
</evidence>
<feature type="chain" id="PRO_5043132366" evidence="1">
    <location>
        <begin position="27"/>
        <end position="69"/>
    </location>
</feature>
<dbReference type="EMBL" id="UXSR01005626">
    <property type="protein sequence ID" value="VDD83037.1"/>
    <property type="molecule type" value="Genomic_DNA"/>
</dbReference>
<feature type="signal peptide" evidence="1">
    <location>
        <begin position="1"/>
        <end position="26"/>
    </location>
</feature>
<reference evidence="2 3" key="1">
    <citation type="submission" date="2018-10" db="EMBL/GenBank/DDBJ databases">
        <authorList>
            <consortium name="Pathogen Informatics"/>
        </authorList>
    </citation>
    <scope>NUCLEOTIDE SEQUENCE [LARGE SCALE GENOMIC DNA]</scope>
</reference>
<proteinExistence type="predicted"/>
<keyword evidence="1" id="KW-0732">Signal</keyword>
<keyword evidence="3" id="KW-1185">Reference proteome</keyword>
<evidence type="ECO:0000313" key="2">
    <source>
        <dbReference type="EMBL" id="VDD83037.1"/>
    </source>
</evidence>
<gene>
    <name evidence="2" type="ORF">MCOS_LOCUS9040</name>
</gene>
<organism evidence="2 3">
    <name type="scientific">Mesocestoides corti</name>
    <name type="common">Flatworm</name>
    <dbReference type="NCBI Taxonomy" id="53468"/>
    <lineage>
        <taxon>Eukaryota</taxon>
        <taxon>Metazoa</taxon>
        <taxon>Spiralia</taxon>
        <taxon>Lophotrochozoa</taxon>
        <taxon>Platyhelminthes</taxon>
        <taxon>Cestoda</taxon>
        <taxon>Eucestoda</taxon>
        <taxon>Cyclophyllidea</taxon>
        <taxon>Mesocestoididae</taxon>
        <taxon>Mesocestoides</taxon>
    </lineage>
</organism>
<evidence type="ECO:0000313" key="4">
    <source>
        <dbReference type="WBParaSite" id="MCU_007585-RA"/>
    </source>
</evidence>
<dbReference type="WBParaSite" id="MCU_007585-RA">
    <property type="protein sequence ID" value="MCU_007585-RA"/>
    <property type="gene ID" value="MCU_007585"/>
</dbReference>
<dbReference type="Proteomes" id="UP000267029">
    <property type="component" value="Unassembled WGS sequence"/>
</dbReference>
<dbReference type="AlphaFoldDB" id="A0A0R3UMQ5"/>
<sequence>MGRHATMKFYLTLTVLLLIAFAGVNGQSGEQGETGIIAAAARRCALKYQICFFDWECCSGDCAWYRLCR</sequence>
<name>A0A0R3UMQ5_MESCO</name>
<reference evidence="4" key="2">
    <citation type="submission" date="2019-11" db="UniProtKB">
        <authorList>
            <consortium name="WormBaseParasite"/>
        </authorList>
    </citation>
    <scope>IDENTIFICATION</scope>
</reference>
<protein>
    <submittedName>
        <fullName evidence="4">UPF0506 domain-containing protein</fullName>
    </submittedName>
</protein>